<name>A0ABR5M911_9PSED</name>
<organism evidence="1 2">
    <name type="scientific">Pseudomonas libanensis</name>
    <dbReference type="NCBI Taxonomy" id="75588"/>
    <lineage>
        <taxon>Bacteria</taxon>
        <taxon>Pseudomonadati</taxon>
        <taxon>Pseudomonadota</taxon>
        <taxon>Gammaproteobacteria</taxon>
        <taxon>Pseudomonadales</taxon>
        <taxon>Pseudomonadaceae</taxon>
        <taxon>Pseudomonas</taxon>
    </lineage>
</organism>
<evidence type="ECO:0000313" key="1">
    <source>
        <dbReference type="EMBL" id="KPG75406.1"/>
    </source>
</evidence>
<comment type="caution">
    <text evidence="1">The sequence shown here is derived from an EMBL/GenBank/DDBJ whole genome shotgun (WGS) entry which is preliminary data.</text>
</comment>
<protein>
    <submittedName>
        <fullName evidence="1">Uncharacterized protein</fullName>
    </submittedName>
</protein>
<dbReference type="EMBL" id="LHOY01000019">
    <property type="protein sequence ID" value="KPG75406.1"/>
    <property type="molecule type" value="Genomic_DNA"/>
</dbReference>
<keyword evidence="2" id="KW-1185">Reference proteome</keyword>
<accession>A0ABR5M911</accession>
<reference evidence="1 2" key="1">
    <citation type="submission" date="2015-07" db="EMBL/GenBank/DDBJ databases">
        <title>Whole genome sequencing of endophytes isolated from poison ivy (Toxicodendron radicans).</title>
        <authorList>
            <person name="Tran P.N."/>
            <person name="Lee Y.P."/>
            <person name="Gan H.M."/>
            <person name="Savka M.A."/>
        </authorList>
    </citation>
    <scope>NUCLEOTIDE SEQUENCE [LARGE SCALE GENOMIC DNA]</scope>
    <source>
        <strain evidence="1 2">RIT-PI-g</strain>
    </source>
</reference>
<evidence type="ECO:0000313" key="2">
    <source>
        <dbReference type="Proteomes" id="UP000037820"/>
    </source>
</evidence>
<gene>
    <name evidence="1" type="ORF">AEQ48_09355</name>
</gene>
<dbReference type="Proteomes" id="UP000037820">
    <property type="component" value="Unassembled WGS sequence"/>
</dbReference>
<proteinExistence type="predicted"/>
<sequence length="72" mass="8217">MDVQENDQEVLKKSTEREPFLVTKSSNAVRKVIGDSVKLKTNETIYDFHNVSIYKNNGKINIVTFDLVSTVK</sequence>